<accession>A0ABU1JRZ2</accession>
<comment type="similarity">
    <text evidence="2">Belongs to the CobH/CbiC family.</text>
</comment>
<dbReference type="EC" id="5.4.99.61" evidence="6"/>
<name>A0ABU1JRZ2_9PROT</name>
<dbReference type="SUPFAM" id="SSF63965">
    <property type="entry name" value="Precorrin-8X methylmutase CbiC/CobH"/>
    <property type="match status" value="1"/>
</dbReference>
<proteinExistence type="inferred from homology"/>
<sequence>MARSSYIPGDEPLPLLDEIEKRRGLALSSGEETAGAGPSRRYDYLRDPDAIYRQSFATIRAEARLERFPPDVAEIAIRVVHACGMVEVVDDLVFDPDVAARGRAAFAAGAPVLADCRMVEAGIIRARLPAGNEVVSLIGDPSLPDLARRLGTTRSAAMVELWRDRLDGAVVAIGNAPTALFRLLELLADGAPKPAAILGFPVGFVGAAESKAALADSGLGVPFLTLPGRRGGSAMASAAVNALARDGI</sequence>
<feature type="domain" description="Cobalamin biosynthesis precorrin-8X methylmutase CobH/CbiC" evidence="5">
    <location>
        <begin position="51"/>
        <end position="245"/>
    </location>
</feature>
<protein>
    <submittedName>
        <fullName evidence="6">Precorrin-8X/cobalt-precorrin-8 methylmutase</fullName>
        <ecNumber evidence="6">5.4.99.60</ecNumber>
        <ecNumber evidence="6">5.4.99.61</ecNumber>
    </submittedName>
</protein>
<organism evidence="6 7">
    <name type="scientific">Inquilinus ginsengisoli</name>
    <dbReference type="NCBI Taxonomy" id="363840"/>
    <lineage>
        <taxon>Bacteria</taxon>
        <taxon>Pseudomonadati</taxon>
        <taxon>Pseudomonadota</taxon>
        <taxon>Alphaproteobacteria</taxon>
        <taxon>Rhodospirillales</taxon>
        <taxon>Rhodospirillaceae</taxon>
        <taxon>Inquilinus</taxon>
    </lineage>
</organism>
<dbReference type="PANTHER" id="PTHR43588:SF1">
    <property type="entry name" value="COBALT-PRECORRIN-8 METHYLMUTASE"/>
    <property type="match status" value="1"/>
</dbReference>
<evidence type="ECO:0000313" key="6">
    <source>
        <dbReference type="EMBL" id="MDR6291385.1"/>
    </source>
</evidence>
<evidence type="ECO:0000259" key="5">
    <source>
        <dbReference type="Pfam" id="PF02570"/>
    </source>
</evidence>
<evidence type="ECO:0000256" key="4">
    <source>
        <dbReference type="ARBA" id="ARBA00023235"/>
    </source>
</evidence>
<keyword evidence="4 6" id="KW-0413">Isomerase</keyword>
<dbReference type="GO" id="GO:0043778">
    <property type="term" value="F:cobalt-precorrin-8 methylmutase activity"/>
    <property type="evidence" value="ECO:0007669"/>
    <property type="project" value="UniProtKB-EC"/>
</dbReference>
<comment type="pathway">
    <text evidence="1">Cofactor biosynthesis; adenosylcobalamin biosynthesis.</text>
</comment>
<dbReference type="PANTHER" id="PTHR43588">
    <property type="entry name" value="COBALT-PRECORRIN-8 METHYLMUTASE"/>
    <property type="match status" value="1"/>
</dbReference>
<dbReference type="Pfam" id="PF02570">
    <property type="entry name" value="CbiC"/>
    <property type="match status" value="1"/>
</dbReference>
<dbReference type="EMBL" id="JAVDPW010000006">
    <property type="protein sequence ID" value="MDR6291385.1"/>
    <property type="molecule type" value="Genomic_DNA"/>
</dbReference>
<keyword evidence="7" id="KW-1185">Reference proteome</keyword>
<keyword evidence="3" id="KW-0169">Cobalamin biosynthesis</keyword>
<dbReference type="InterPro" id="IPR036588">
    <property type="entry name" value="CobH/CbiC_sf"/>
</dbReference>
<dbReference type="InterPro" id="IPR003722">
    <property type="entry name" value="Cbl_synth_CobH/CbiC"/>
</dbReference>
<dbReference type="Gene3D" id="3.40.50.10230">
    <property type="entry name" value="Cobalamin biosynthesis CobH/CbiC, precorrin-8X methylmutase"/>
    <property type="match status" value="1"/>
</dbReference>
<evidence type="ECO:0000313" key="7">
    <source>
        <dbReference type="Proteomes" id="UP001262410"/>
    </source>
</evidence>
<gene>
    <name evidence="6" type="ORF">E9232_003911</name>
</gene>
<dbReference type="NCBIfam" id="NF006136">
    <property type="entry name" value="PRK08285.1"/>
    <property type="match status" value="1"/>
</dbReference>
<dbReference type="GO" id="GO:0016993">
    <property type="term" value="F:precorrin-8X methylmutase activity"/>
    <property type="evidence" value="ECO:0007669"/>
    <property type="project" value="UniProtKB-EC"/>
</dbReference>
<comment type="caution">
    <text evidence="6">The sequence shown here is derived from an EMBL/GenBank/DDBJ whole genome shotgun (WGS) entry which is preliminary data.</text>
</comment>
<dbReference type="Proteomes" id="UP001262410">
    <property type="component" value="Unassembled WGS sequence"/>
</dbReference>
<dbReference type="EC" id="5.4.99.60" evidence="6"/>
<dbReference type="RefSeq" id="WP_309796534.1">
    <property type="nucleotide sequence ID" value="NZ_JAVDPW010000006.1"/>
</dbReference>
<reference evidence="6 7" key="1">
    <citation type="submission" date="2023-07" db="EMBL/GenBank/DDBJ databases">
        <title>Sorghum-associated microbial communities from plants grown in Nebraska, USA.</title>
        <authorList>
            <person name="Schachtman D."/>
        </authorList>
    </citation>
    <scope>NUCLEOTIDE SEQUENCE [LARGE SCALE GENOMIC DNA]</scope>
    <source>
        <strain evidence="6 7">584</strain>
    </source>
</reference>
<evidence type="ECO:0000256" key="1">
    <source>
        <dbReference type="ARBA" id="ARBA00004953"/>
    </source>
</evidence>
<evidence type="ECO:0000256" key="2">
    <source>
        <dbReference type="ARBA" id="ARBA00009774"/>
    </source>
</evidence>
<evidence type="ECO:0000256" key="3">
    <source>
        <dbReference type="ARBA" id="ARBA00022573"/>
    </source>
</evidence>